<feature type="compositionally biased region" description="Low complexity" evidence="1">
    <location>
        <begin position="714"/>
        <end position="737"/>
    </location>
</feature>
<feature type="region of interest" description="Disordered" evidence="1">
    <location>
        <begin position="714"/>
        <end position="852"/>
    </location>
</feature>
<feature type="compositionally biased region" description="Basic and acidic residues" evidence="1">
    <location>
        <begin position="1269"/>
        <end position="1278"/>
    </location>
</feature>
<keyword evidence="3" id="KW-1185">Reference proteome</keyword>
<feature type="region of interest" description="Disordered" evidence="1">
    <location>
        <begin position="1263"/>
        <end position="1317"/>
    </location>
</feature>
<comment type="caution">
    <text evidence="2">The sequence shown here is derived from an EMBL/GenBank/DDBJ whole genome shotgun (WGS) entry which is preliminary data.</text>
</comment>
<feature type="region of interest" description="Disordered" evidence="1">
    <location>
        <begin position="978"/>
        <end position="1009"/>
    </location>
</feature>
<feature type="region of interest" description="Disordered" evidence="1">
    <location>
        <begin position="1769"/>
        <end position="1831"/>
    </location>
</feature>
<feature type="compositionally biased region" description="Basic and acidic residues" evidence="1">
    <location>
        <begin position="1000"/>
        <end position="1009"/>
    </location>
</feature>
<feature type="region of interest" description="Disordered" evidence="1">
    <location>
        <begin position="1028"/>
        <end position="1121"/>
    </location>
</feature>
<feature type="compositionally biased region" description="Low complexity" evidence="1">
    <location>
        <begin position="1040"/>
        <end position="1053"/>
    </location>
</feature>
<evidence type="ECO:0008006" key="4">
    <source>
        <dbReference type="Google" id="ProtNLM"/>
    </source>
</evidence>
<evidence type="ECO:0000313" key="2">
    <source>
        <dbReference type="EMBL" id="TWH69978.1"/>
    </source>
</evidence>
<feature type="region of interest" description="Disordered" evidence="1">
    <location>
        <begin position="324"/>
        <end position="361"/>
    </location>
</feature>
<feature type="region of interest" description="Disordered" evidence="1">
    <location>
        <begin position="2206"/>
        <end position="2225"/>
    </location>
</feature>
<evidence type="ECO:0000256" key="1">
    <source>
        <dbReference type="SAM" id="MobiDB-lite"/>
    </source>
</evidence>
<accession>A0A562IGM8</accession>
<feature type="compositionally biased region" description="Gly residues" evidence="1">
    <location>
        <begin position="548"/>
        <end position="558"/>
    </location>
</feature>
<organism evidence="2 3">
    <name type="scientific">Micromonospora olivasterospora</name>
    <dbReference type="NCBI Taxonomy" id="1880"/>
    <lineage>
        <taxon>Bacteria</taxon>
        <taxon>Bacillati</taxon>
        <taxon>Actinomycetota</taxon>
        <taxon>Actinomycetes</taxon>
        <taxon>Micromonosporales</taxon>
        <taxon>Micromonosporaceae</taxon>
        <taxon>Micromonospora</taxon>
    </lineage>
</organism>
<proteinExistence type="predicted"/>
<gene>
    <name evidence="2" type="ORF">JD77_04996</name>
</gene>
<dbReference type="Proteomes" id="UP000319825">
    <property type="component" value="Unassembled WGS sequence"/>
</dbReference>
<feature type="compositionally biased region" description="Low complexity" evidence="1">
    <location>
        <begin position="326"/>
        <end position="342"/>
    </location>
</feature>
<feature type="compositionally biased region" description="Pro residues" evidence="1">
    <location>
        <begin position="2209"/>
        <end position="2218"/>
    </location>
</feature>
<feature type="compositionally biased region" description="Low complexity" evidence="1">
    <location>
        <begin position="776"/>
        <end position="787"/>
    </location>
</feature>
<protein>
    <recommendedName>
        <fullName evidence="4">Papain fold toxin 1 (Glutamine deamidase) of polymorphic toxin system</fullName>
    </recommendedName>
</protein>
<dbReference type="EMBL" id="VLKE01000001">
    <property type="protein sequence ID" value="TWH69978.1"/>
    <property type="molecule type" value="Genomic_DNA"/>
</dbReference>
<feature type="compositionally biased region" description="Pro residues" evidence="1">
    <location>
        <begin position="1299"/>
        <end position="1309"/>
    </location>
</feature>
<name>A0A562IGM8_MICOL</name>
<feature type="region of interest" description="Disordered" evidence="1">
    <location>
        <begin position="538"/>
        <end position="558"/>
    </location>
</feature>
<feature type="compositionally biased region" description="Polar residues" evidence="1">
    <location>
        <begin position="1773"/>
        <end position="1794"/>
    </location>
</feature>
<evidence type="ECO:0000313" key="3">
    <source>
        <dbReference type="Proteomes" id="UP000319825"/>
    </source>
</evidence>
<sequence length="2233" mass="234083">MVAAAFSTVELSESSMRALEAFTGVRVSRARLPLLWDDIGTLETLEHRVRTVLGPLLEQTVRAVRQAGEGEAFDRFVAQTAPFVGKMAETADLMLAVVEAEKKFFLETETGKRTTVAMFSFMQAEFAAAAAMWWWNPVGAAAHLAQARTIIQVVLRSALVRSAASSTAMQMLTMPGSALLAQVSMMTDGLQSGVNWSAVGKQAAYAGAVAFLSTAGGPALGKAAGAVAGAVSKLGLSDTTKMLLTDLLTRPVLEAGTEGILGWFATAMVDRKLEFDPDNFAADTISGAISGGGGSAASGLGLVLNRAVNLPRVRVPRPDFTWDGRPVMPVGPTPVGGDTSTGYQSGVDDPKAVGAGGQAPPSTPPLPALNLPALHLDLSVPSWSVPSLSVPAAPVPAWVAAAGGPVVERWYRFQQDLVDRYGGLLAGVARAGKSMAALAIPVEGVFAGWVDARRGDRVVAAFLSAVGLPAAALTEGYLTGVRQRAVARMAEALASAGGQVPAGVWSEQVVAGLPAEFDRQALRSLAHLAVQHHIDQHLTAGTPTGPGTSSGAGVPAGAGAGVPSAAAVEVVERETRNWVDRSLDAILGAPAVLPAVVPAVVAGPDAAQVSAVADVVRQVVVDLPARFSAAAVPGVTGAAAGVATLDVEESGRTGAPTVPVTPEQHTVAAAGLARAQFTALAHRYGLDPAGHDILAGSFQQEWKDRYQQVLAEAAGSATSGAPGTAGTPGTPDAASAGSTVPAGAAFPADGTPIHHDANAGGRDNVSAGGRDNATASDMSVSSDDVFSNLDTRDTMSISDVSLPDESLGGVPGKHGLSDAGSFSDAGSWRDVSLRDGPVSGGPGRHGEPAAAATGQDLTPFGSGQRAANWAAAEQARAGSGDLWWCVAATLDVFHTVYKRLGNRAVFDDRIIGPDGRLAPTMGWPQLMEILDTVPERVAHPDGVAGEDVLAALRTAPGSMVVVRAAPPNEPQHVFALHSRPQESGPPRIRVRDPLLPGAADRPEPDDPIRDPWLRHLFAFSTRVAAFDGNGRPATITDLLGQTTGHPQPTTTTGTGTGTGADTSAFLLASTSPPRGPSHAMLTTSTDPADSSSGGLPSDPAGNGDPPGPGLASGDQEFQNVWDPDLDGMDLDTPKLVEWGPLQDTEQVQSPLSGMPGVDVAWVPLGVGDNATVAVPQQRDAGDHDPSHLDPELLDPAFVEDLWMPYLDPDPDLGVGLGPGGVELSALPPGWGWTPPDGTEQVDSLYPPSGVPEVDVAWAPSVVGDDVTAPDDRDTEDHNLSSLDPALLNPAFTQDLSMPDPAPAPAPDPAPDPDLDLDPDLVLDLDLDLVLDLDPDLVLDLDGVDGVGRPVLEFAVPADGYCVLSAFVVADPVWVRDVLAQAGVLPADLYEWLSGPERVRVSVGRMAGVVPAGSELARVNELLQAHVVSYLDTRFGGLPADVVVQRRHLPQGEPWRQVRELSDGQVLARLSDRLGDQGVSAGRVVTEAAFLDAGRIRQRYDEARAELIGLKQNPGPVTDVPQEQLDFVNGRGRGFPVALLAPEPARDYLAHVLSTSDGPLEADEFAEVVDTVANWDRRWAGPGGEFLLPLLAHATGSRITVLQRTGRGVSPVAVFGPRDGRRVDLYYVAADPANPTHHNHYNAAVPAAVPLPSVPAELPRSDEWDRLFTRFSSVMGLPGAEDVRRSLQAEFDLIIDRTDFAEENGLSPEDVHRLRQALDTRGTSVPHLQGALLRLMSEVYEVNITLASAASGFHDNYGFAPGYPRMVALGHPDTQITSGPASPHTRSTPIRTGQSATPHPTPQPPPAASTTKAPLPEPPDHVVTWRPGKDGPATLREYMAELEEKGELPDGVSLPKKKKLGRGMAAWVKAWAQGCKPAPDGHPYTQTEVATLSGKLINQVSVGSYWREAAPPLPPPPDHVVTWRPGTDGPATLRAYLKRLKEKGELPDGVSLTPDSQGRLGPGMAAWVKAWAQGCKTAPDGHPYTQKEVATLSGKLISPTSVGKYWREAAPPLPPPPDHVVTWRPSKDGPATLRAYLKTLEEKGELPDPVSLTPDRQGRLGPGMAAWVKAWAQGCKTAPDGHRYTQDEVATLSGKLITRQSVGNYWLEAAPSLPPPPDHVVTWRPGKDGSATLRAYLKTLEEKGELPDRVSLTPDEQGKLGPGMAAWVKAWAQGCKTAPDGHPYTEDEVATLSGKLISQESVGKYWREAAPPPPPPPPGTGQGLELPFGLHLLL</sequence>
<feature type="compositionally biased region" description="Polar residues" evidence="1">
    <location>
        <begin position="1080"/>
        <end position="1094"/>
    </location>
</feature>
<reference evidence="2 3" key="1">
    <citation type="submission" date="2019-07" db="EMBL/GenBank/DDBJ databases">
        <title>R&amp;d 2014.</title>
        <authorList>
            <person name="Klenk H.-P."/>
        </authorList>
    </citation>
    <scope>NUCLEOTIDE SEQUENCE [LARGE SCALE GENOMIC DNA]</scope>
    <source>
        <strain evidence="2 3">DSM 43868</strain>
    </source>
</reference>